<feature type="domain" description="ShlB POTRA" evidence="6">
    <location>
        <begin position="143"/>
        <end position="192"/>
    </location>
</feature>
<reference evidence="7 8" key="1">
    <citation type="journal article" date="2010" name="Stand. Genomic Sci.">
        <title>Complete genome sequence of Arcobacter nitrofigilis type strain (CI).</title>
        <authorList>
            <person name="Pati A."/>
            <person name="Gronow S."/>
            <person name="Lapidus A."/>
            <person name="Copeland A."/>
            <person name="Glavina Del Rio T."/>
            <person name="Nolan M."/>
            <person name="Lucas S."/>
            <person name="Tice H."/>
            <person name="Cheng J.F."/>
            <person name="Han C."/>
            <person name="Chertkov O."/>
            <person name="Bruce D."/>
            <person name="Tapia R."/>
            <person name="Goodwin L."/>
            <person name="Pitluck S."/>
            <person name="Liolios K."/>
            <person name="Ivanova N."/>
            <person name="Mavromatis K."/>
            <person name="Chen A."/>
            <person name="Palaniappan K."/>
            <person name="Land M."/>
            <person name="Hauser L."/>
            <person name="Chang Y.J."/>
            <person name="Jeffries C.D."/>
            <person name="Detter J.C."/>
            <person name="Rohde M."/>
            <person name="Goker M."/>
            <person name="Bristow J."/>
            <person name="Eisen J.A."/>
            <person name="Markowitz V."/>
            <person name="Hugenholtz P."/>
            <person name="Klenk H.P."/>
            <person name="Kyrpides N.C."/>
        </authorList>
    </citation>
    <scope>NUCLEOTIDE SEQUENCE [LARGE SCALE GENOMIC DNA]</scope>
    <source>
        <strain evidence="8">ATCC 33309 / DSM 7299 / CCUG 15893 / LMG 7604 / NCTC 12251 / CI</strain>
    </source>
</reference>
<dbReference type="GO" id="GO:0008320">
    <property type="term" value="F:protein transmembrane transporter activity"/>
    <property type="evidence" value="ECO:0007669"/>
    <property type="project" value="TreeGrafter"/>
</dbReference>
<dbReference type="Pfam" id="PF03865">
    <property type="entry name" value="ShlB"/>
    <property type="match status" value="1"/>
</dbReference>
<dbReference type="PANTHER" id="PTHR34597:SF3">
    <property type="entry name" value="OUTER MEMBRANE TRANSPORTER CDIB"/>
    <property type="match status" value="1"/>
</dbReference>
<evidence type="ECO:0000256" key="3">
    <source>
        <dbReference type="ARBA" id="ARBA00023237"/>
    </source>
</evidence>
<feature type="domain" description="Haemolysin activator HlyB C-terminal" evidence="4">
    <location>
        <begin position="197"/>
        <end position="502"/>
    </location>
</feature>
<feature type="domain" description="Polypeptide-transport-associated ShlB-type" evidence="5">
    <location>
        <begin position="67"/>
        <end position="142"/>
    </location>
</feature>
<evidence type="ECO:0000313" key="8">
    <source>
        <dbReference type="Proteomes" id="UP000000939"/>
    </source>
</evidence>
<organism evidence="7 8">
    <name type="scientific">Arcobacter nitrofigilis (strain ATCC 33309 / DSM 7299 / CCUG 15893 / LMG 7604 / NCTC 12251 / CI)</name>
    <name type="common">Campylobacter nitrofigilis</name>
    <dbReference type="NCBI Taxonomy" id="572480"/>
    <lineage>
        <taxon>Bacteria</taxon>
        <taxon>Pseudomonadati</taxon>
        <taxon>Campylobacterota</taxon>
        <taxon>Epsilonproteobacteria</taxon>
        <taxon>Campylobacterales</taxon>
        <taxon>Arcobacteraceae</taxon>
        <taxon>Arcobacter</taxon>
    </lineage>
</organism>
<dbReference type="InterPro" id="IPR051544">
    <property type="entry name" value="TPS_OM_transporter"/>
</dbReference>
<keyword evidence="1" id="KW-0472">Membrane</keyword>
<dbReference type="PANTHER" id="PTHR34597">
    <property type="entry name" value="SLR1661 PROTEIN"/>
    <property type="match status" value="1"/>
</dbReference>
<dbReference type="InterPro" id="IPR005565">
    <property type="entry name" value="Hemolysn_activator_HlyB_C"/>
</dbReference>
<dbReference type="HOGENOM" id="CLU_020581_4_0_7"/>
<dbReference type="GO" id="GO:0098046">
    <property type="term" value="C:type V protein secretion system complex"/>
    <property type="evidence" value="ECO:0007669"/>
    <property type="project" value="TreeGrafter"/>
</dbReference>
<dbReference type="GO" id="GO:0046819">
    <property type="term" value="P:protein secretion by the type V secretion system"/>
    <property type="evidence" value="ECO:0007669"/>
    <property type="project" value="TreeGrafter"/>
</dbReference>
<dbReference type="eggNOG" id="COG2831">
    <property type="taxonomic scope" value="Bacteria"/>
</dbReference>
<proteinExistence type="predicted"/>
<keyword evidence="1" id="KW-1134">Transmembrane beta strand</keyword>
<keyword evidence="2" id="KW-0812">Transmembrane</keyword>
<dbReference type="Gene3D" id="3.10.20.310">
    <property type="entry name" value="membrane protein fhac"/>
    <property type="match status" value="1"/>
</dbReference>
<protein>
    <submittedName>
        <fullName evidence="7">Polypeptide-transport-associated domain protein ShlB-type</fullName>
    </submittedName>
</protein>
<dbReference type="Proteomes" id="UP000000939">
    <property type="component" value="Chromosome"/>
</dbReference>
<dbReference type="InterPro" id="IPR027282">
    <property type="entry name" value="TPS"/>
</dbReference>
<evidence type="ECO:0000259" key="5">
    <source>
        <dbReference type="Pfam" id="PF08479"/>
    </source>
</evidence>
<dbReference type="KEGG" id="ant:Arnit_1517"/>
<keyword evidence="8" id="KW-1185">Reference proteome</keyword>
<evidence type="ECO:0000259" key="6">
    <source>
        <dbReference type="Pfam" id="PF17287"/>
    </source>
</evidence>
<evidence type="ECO:0000256" key="2">
    <source>
        <dbReference type="ARBA" id="ARBA00022692"/>
    </source>
</evidence>
<dbReference type="RefSeq" id="WP_013135318.1">
    <property type="nucleotide sequence ID" value="NC_014166.1"/>
</dbReference>
<dbReference type="Pfam" id="PF17287">
    <property type="entry name" value="POTRA_3"/>
    <property type="match status" value="1"/>
</dbReference>
<gene>
    <name evidence="7" type="ordered locus">Arnit_1517</name>
</gene>
<evidence type="ECO:0000313" key="7">
    <source>
        <dbReference type="EMBL" id="ADG93173.1"/>
    </source>
</evidence>
<keyword evidence="3" id="KW-0998">Cell outer membrane</keyword>
<accession>D5V606</accession>
<evidence type="ECO:0000256" key="1">
    <source>
        <dbReference type="ARBA" id="ARBA00022452"/>
    </source>
</evidence>
<dbReference type="EMBL" id="CP001999">
    <property type="protein sequence ID" value="ADG93173.1"/>
    <property type="molecule type" value="Genomic_DNA"/>
</dbReference>
<dbReference type="Pfam" id="PF08479">
    <property type="entry name" value="POTRA_2"/>
    <property type="match status" value="1"/>
</dbReference>
<dbReference type="STRING" id="572480.Arnit_1517"/>
<dbReference type="AlphaFoldDB" id="D5V606"/>
<sequence precursor="true">MYKIIFISILVFSFLHAKTVDDVIKKQNLFENQKKVYKDKEKQKEEKIFHYDIKKPKVEEKDKGKCFNIIKINDQNITLLSQKAKAKVFNKYLNKCNTINDIKNLINDVTSLYIDKGYITSRVYIKGQNIKDGILTLHAVEGKIEDIKSKKLYTKNSFFRLKGDYLNLRDLEVGIENLNRLNSNNAKLNLKPGSNTGLSIVEIENETSSPISGYITYNNFGTDPTGKHQFGLNANIDNPIGFSDLFSINYNTTNKQNTQNNSIGDSYSYSFPIGRLLYTLSYSESSYKQVIPANFNKFYSKGKNKNYTLDLNYKLFHNQNNKINLGYFINYYVSKNYINEALVETSTYNLSKTGFKLNYIYQSQTFQMYTTLQHVRGVHWFNNENPTALDDKFKVFIFDNYISKSFDNFRYSLDFHAQRSSQQLFSVNQISIGGPYSVRGYKEDGLSGNSGYYYRNELAYIINNETLKNLSLTPYIALDGGWVRKQEDTDGGNLLGKAIGLKASYKKLYYDMYYSKAIKTYDVTENKNFLGFNVSYRF</sequence>
<evidence type="ECO:0000259" key="4">
    <source>
        <dbReference type="Pfam" id="PF03865"/>
    </source>
</evidence>
<dbReference type="InterPro" id="IPR013686">
    <property type="entry name" value="Polypept-transport_assoc_ShlB"/>
</dbReference>
<dbReference type="Gene3D" id="2.40.160.50">
    <property type="entry name" value="membrane protein fhac: a member of the omp85/tpsb transporter family"/>
    <property type="match status" value="1"/>
</dbReference>
<dbReference type="InterPro" id="IPR035251">
    <property type="entry name" value="ShlB_POTRA"/>
</dbReference>
<dbReference type="OrthoDB" id="290122at2"/>
<dbReference type="PIRSF" id="PIRSF029745">
    <property type="entry name" value="FhaC"/>
    <property type="match status" value="1"/>
</dbReference>
<name>D5V606_ARCNC</name>